<reference evidence="2 5" key="2">
    <citation type="submission" date="2024-07" db="EMBL/GenBank/DDBJ databases">
        <title>Active virus-host system and metabolic interactions in a Lokiarchaeon culture.</title>
        <authorList>
            <person name="Ponce Toledo R.I."/>
            <person name="Rodrigues Oliveira T."/>
            <person name="Schleper C."/>
        </authorList>
    </citation>
    <scope>NUCLEOTIDE SEQUENCE [LARGE SCALE GENOMIC DNA]</scope>
    <source>
        <strain evidence="2 5">B35</strain>
    </source>
</reference>
<dbReference type="PROSITE" id="PS51257">
    <property type="entry name" value="PROKAR_LIPOPROTEIN"/>
    <property type="match status" value="1"/>
</dbReference>
<protein>
    <recommendedName>
        <fullName evidence="6">Lipoprotein</fullName>
    </recommendedName>
</protein>
<comment type="caution">
    <text evidence="3">The sequence shown here is derived from an EMBL/GenBank/DDBJ whole genome shotgun (WGS) entry which is preliminary data.</text>
</comment>
<sequence length="147" mass="15955">MTPTKRLVFMMAACILIITATGCGFKSDPSPTSSADLFEWDSIKTSVQSPCINIAGDLSGNVSNVEEVLFELQKAGDNADCPGCPFKADESFALTPRELGLLSNNGQFTTTICPTQISTLYRMKVTAKSRYFGMPNAVSKEHFIEMP</sequence>
<feature type="chain" id="PRO_5034575465" description="Lipoprotein" evidence="1">
    <location>
        <begin position="23"/>
        <end position="147"/>
    </location>
</feature>
<keyword evidence="5" id="KW-1185">Reference proteome</keyword>
<evidence type="ECO:0008006" key="6">
    <source>
        <dbReference type="Google" id="ProtNLM"/>
    </source>
</evidence>
<keyword evidence="1" id="KW-0732">Signal</keyword>
<evidence type="ECO:0000256" key="1">
    <source>
        <dbReference type="SAM" id="SignalP"/>
    </source>
</evidence>
<name>A0A8G2F871_9BACT</name>
<reference evidence="3 4" key="1">
    <citation type="submission" date="2016-11" db="EMBL/GenBank/DDBJ databases">
        <authorList>
            <person name="Varghese N."/>
            <person name="Submissions S."/>
        </authorList>
    </citation>
    <scope>NUCLEOTIDE SEQUENCE [LARGE SCALE GENOMIC DNA]</scope>
    <source>
        <strain evidence="3 4">DSM 17919</strain>
    </source>
</reference>
<evidence type="ECO:0000313" key="4">
    <source>
        <dbReference type="Proteomes" id="UP000184001"/>
    </source>
</evidence>
<gene>
    <name evidence="2" type="ORF">AB2Z07_01490</name>
    <name evidence="3" type="ORF">SAMN05660830_00667</name>
</gene>
<dbReference type="Proteomes" id="UP000184001">
    <property type="component" value="Unassembled WGS sequence"/>
</dbReference>
<dbReference type="RefSeq" id="WP_020001792.1">
    <property type="nucleotide sequence ID" value="NZ_CP192217.1"/>
</dbReference>
<dbReference type="Proteomes" id="UP001568358">
    <property type="component" value="Unassembled WGS sequence"/>
</dbReference>
<proteinExistence type="predicted"/>
<feature type="signal peptide" evidence="1">
    <location>
        <begin position="1"/>
        <end position="22"/>
    </location>
</feature>
<accession>A0A8G2F871</accession>
<dbReference type="EMBL" id="FQZR01000002">
    <property type="protein sequence ID" value="SHI68620.1"/>
    <property type="molecule type" value="Genomic_DNA"/>
</dbReference>
<evidence type="ECO:0000313" key="3">
    <source>
        <dbReference type="EMBL" id="SHI68620.1"/>
    </source>
</evidence>
<dbReference type="EMBL" id="JBFSOO010000001">
    <property type="protein sequence ID" value="MEZ6852213.1"/>
    <property type="molecule type" value="Genomic_DNA"/>
</dbReference>
<dbReference type="AlphaFoldDB" id="A0A8G2F871"/>
<evidence type="ECO:0000313" key="2">
    <source>
        <dbReference type="EMBL" id="MEZ6852213.1"/>
    </source>
</evidence>
<organism evidence="3 4">
    <name type="scientific">Halodesulfovibrio aestuarii</name>
    <dbReference type="NCBI Taxonomy" id="126333"/>
    <lineage>
        <taxon>Bacteria</taxon>
        <taxon>Pseudomonadati</taxon>
        <taxon>Thermodesulfobacteriota</taxon>
        <taxon>Desulfovibrionia</taxon>
        <taxon>Desulfovibrionales</taxon>
        <taxon>Desulfovibrionaceae</taxon>
        <taxon>Halodesulfovibrio</taxon>
    </lineage>
</organism>
<evidence type="ECO:0000313" key="5">
    <source>
        <dbReference type="Proteomes" id="UP001568358"/>
    </source>
</evidence>